<proteinExistence type="predicted"/>
<comment type="caution">
    <text evidence="2">The sequence shown here is derived from an EMBL/GenBank/DDBJ whole genome shotgun (WGS) entry which is preliminary data.</text>
</comment>
<feature type="region of interest" description="Disordered" evidence="1">
    <location>
        <begin position="233"/>
        <end position="253"/>
    </location>
</feature>
<dbReference type="AlphaFoldDB" id="A0A4C1SRI2"/>
<feature type="compositionally biased region" description="Acidic residues" evidence="1">
    <location>
        <begin position="244"/>
        <end position="253"/>
    </location>
</feature>
<name>A0A4C1SRI2_EUMVA</name>
<feature type="region of interest" description="Disordered" evidence="1">
    <location>
        <begin position="41"/>
        <end position="76"/>
    </location>
</feature>
<gene>
    <name evidence="2" type="ORF">EVAR_3681_1</name>
</gene>
<dbReference type="EMBL" id="BGZK01000015">
    <property type="protein sequence ID" value="GBP04732.1"/>
    <property type="molecule type" value="Genomic_DNA"/>
</dbReference>
<reference evidence="2 3" key="1">
    <citation type="journal article" date="2019" name="Commun. Biol.">
        <title>The bagworm genome reveals a unique fibroin gene that provides high tensile strength.</title>
        <authorList>
            <person name="Kono N."/>
            <person name="Nakamura H."/>
            <person name="Ohtoshi R."/>
            <person name="Tomita M."/>
            <person name="Numata K."/>
            <person name="Arakawa K."/>
        </authorList>
    </citation>
    <scope>NUCLEOTIDE SEQUENCE [LARGE SCALE GENOMIC DNA]</scope>
</reference>
<sequence>MKTHTRLEEGKEREYLKAPRSLPFCTPCTLMIYHDRRQASSSRYSQTIPPGYARSNRTQYLPSPPEDHRGSWLDGSKSGGSRNLHFRDHIKRVRKTAIFYQARLNAMLGRNSKLSLHNKRTLYLTCIRTVLTYASPVFAHAALNTLEKLQVLQNKFCRAATNAHCDLPWGDLLEISPRQVTRRQHTRVLTARTVKLNRIPANSVAEPVMFSQERALSCKTCAGAAGERQLAEMMNDDASRPSPDLDDDNIISS</sequence>
<evidence type="ECO:0000313" key="3">
    <source>
        <dbReference type="Proteomes" id="UP000299102"/>
    </source>
</evidence>
<dbReference type="Proteomes" id="UP000299102">
    <property type="component" value="Unassembled WGS sequence"/>
</dbReference>
<evidence type="ECO:0000313" key="2">
    <source>
        <dbReference type="EMBL" id="GBP04732.1"/>
    </source>
</evidence>
<evidence type="ECO:0008006" key="4">
    <source>
        <dbReference type="Google" id="ProtNLM"/>
    </source>
</evidence>
<evidence type="ECO:0000256" key="1">
    <source>
        <dbReference type="SAM" id="MobiDB-lite"/>
    </source>
</evidence>
<organism evidence="2 3">
    <name type="scientific">Eumeta variegata</name>
    <name type="common">Bagworm moth</name>
    <name type="synonym">Eumeta japonica</name>
    <dbReference type="NCBI Taxonomy" id="151549"/>
    <lineage>
        <taxon>Eukaryota</taxon>
        <taxon>Metazoa</taxon>
        <taxon>Ecdysozoa</taxon>
        <taxon>Arthropoda</taxon>
        <taxon>Hexapoda</taxon>
        <taxon>Insecta</taxon>
        <taxon>Pterygota</taxon>
        <taxon>Neoptera</taxon>
        <taxon>Endopterygota</taxon>
        <taxon>Lepidoptera</taxon>
        <taxon>Glossata</taxon>
        <taxon>Ditrysia</taxon>
        <taxon>Tineoidea</taxon>
        <taxon>Psychidae</taxon>
        <taxon>Oiketicinae</taxon>
        <taxon>Eumeta</taxon>
    </lineage>
</organism>
<keyword evidence="3" id="KW-1185">Reference proteome</keyword>
<dbReference type="OrthoDB" id="10050074at2759"/>
<protein>
    <recommendedName>
        <fullName evidence="4">RNA-directed DNA polymerase from mobile element jockey</fullName>
    </recommendedName>
</protein>
<accession>A0A4C1SRI2</accession>